<feature type="chain" id="PRO_5026728571" evidence="1">
    <location>
        <begin position="28"/>
        <end position="481"/>
    </location>
</feature>
<proteinExistence type="predicted"/>
<evidence type="ECO:0000256" key="1">
    <source>
        <dbReference type="SAM" id="SignalP"/>
    </source>
</evidence>
<accession>A0A6M0JZ28</accession>
<dbReference type="EMBL" id="JAAIJQ010000015">
    <property type="protein sequence ID" value="NEV61617.1"/>
    <property type="molecule type" value="Genomic_DNA"/>
</dbReference>
<comment type="caution">
    <text evidence="2">The sequence shown here is derived from an EMBL/GenBank/DDBJ whole genome shotgun (WGS) entry which is preliminary data.</text>
</comment>
<sequence>MPTHRPHRPWPTLPLAIALCTTLPAHADLSDEMNSLFGTLVNVTDPSAHLGQRRGVLSGGSIVSRNRITNVHPISIVPPSYEAGCGGIDLFGGSFSFINVEQFTNLLRSIASNAAGYAFQLALTTMAPSAAEIIEQLQKKVAQINALSANSCQLAQGLVNDAASALTGKRYGEASLMADLYEIGDVFENRSTVTGKGPLETVYEQVPAAASKQFEGNLVWKALTAHSVQSWYSHGDKALLEALMSLTGSLIVGSADGGLETSDDGGKSLPTTYLEATLTVSDLLYGSGDGDLQKVVVWRCASLSECREPTQEQVALEGLIPRVRALLIGDTGDAGLVQKFKLGIETLSAEEQGFMEQAPWGLGGAIRTLARQEPGMALAFAERAAPIIAIELVQVLVRDMLSSVRLASGTLQHTHATALMQHLAAVREDIWTEYDTLAARYGNPNELLESYRNLLALYKAPSYLDVMQATEGQGDAEAGHE</sequence>
<organism evidence="2 3">
    <name type="scientific">Thiorhodococcus minor</name>
    <dbReference type="NCBI Taxonomy" id="57489"/>
    <lineage>
        <taxon>Bacteria</taxon>
        <taxon>Pseudomonadati</taxon>
        <taxon>Pseudomonadota</taxon>
        <taxon>Gammaproteobacteria</taxon>
        <taxon>Chromatiales</taxon>
        <taxon>Chromatiaceae</taxon>
        <taxon>Thiorhodococcus</taxon>
    </lineage>
</organism>
<dbReference type="AlphaFoldDB" id="A0A6M0JZ28"/>
<dbReference type="Pfam" id="PF06122">
    <property type="entry name" value="TraH"/>
    <property type="match status" value="1"/>
</dbReference>
<feature type="signal peptide" evidence="1">
    <location>
        <begin position="1"/>
        <end position="27"/>
    </location>
</feature>
<dbReference type="Proteomes" id="UP000483379">
    <property type="component" value="Unassembled WGS sequence"/>
</dbReference>
<evidence type="ECO:0000313" key="2">
    <source>
        <dbReference type="EMBL" id="NEV61617.1"/>
    </source>
</evidence>
<keyword evidence="3" id="KW-1185">Reference proteome</keyword>
<reference evidence="2 3" key="1">
    <citation type="submission" date="2020-02" db="EMBL/GenBank/DDBJ databases">
        <title>Genome sequences of Thiorhodococcus mannitoliphagus and Thiorhodococcus minor, purple sulfur photosynthetic bacteria in the gammaproteobacterial family, Chromatiaceae.</title>
        <authorList>
            <person name="Aviles F.A."/>
            <person name="Meyer T.E."/>
            <person name="Kyndt J.A."/>
        </authorList>
    </citation>
    <scope>NUCLEOTIDE SEQUENCE [LARGE SCALE GENOMIC DNA]</scope>
    <source>
        <strain evidence="2 3">DSM 11518</strain>
    </source>
</reference>
<gene>
    <name evidence="2" type="ORF">G3446_06890</name>
</gene>
<keyword evidence="1" id="KW-0732">Signal</keyword>
<dbReference type="RefSeq" id="WP_164452022.1">
    <property type="nucleotide sequence ID" value="NZ_JAAIJQ010000015.1"/>
</dbReference>
<protein>
    <submittedName>
        <fullName evidence="2">Conjugal transfer protein TraH</fullName>
    </submittedName>
</protein>
<dbReference type="InterPro" id="IPR010927">
    <property type="entry name" value="T4SS_TraH"/>
</dbReference>
<evidence type="ECO:0000313" key="3">
    <source>
        <dbReference type="Proteomes" id="UP000483379"/>
    </source>
</evidence>
<name>A0A6M0JZ28_9GAMM</name>